<accession>A0A7R9Q255</accession>
<dbReference type="PANTHER" id="PTHR15141:SF76">
    <property type="entry name" value="TRANSCRIPTION ELONGATION FACTOR B POLYPEPTIDE 3"/>
    <property type="match status" value="1"/>
</dbReference>
<organism evidence="1">
    <name type="scientific">Medioppia subpectinata</name>
    <dbReference type="NCBI Taxonomy" id="1979941"/>
    <lineage>
        <taxon>Eukaryota</taxon>
        <taxon>Metazoa</taxon>
        <taxon>Ecdysozoa</taxon>
        <taxon>Arthropoda</taxon>
        <taxon>Chelicerata</taxon>
        <taxon>Arachnida</taxon>
        <taxon>Acari</taxon>
        <taxon>Acariformes</taxon>
        <taxon>Sarcoptiformes</taxon>
        <taxon>Oribatida</taxon>
        <taxon>Brachypylina</taxon>
        <taxon>Oppioidea</taxon>
        <taxon>Oppiidae</taxon>
        <taxon>Medioppia</taxon>
    </lineage>
</organism>
<dbReference type="EMBL" id="CAJPIZ010006015">
    <property type="protein sequence ID" value="CAG2109144.1"/>
    <property type="molecule type" value="Genomic_DNA"/>
</dbReference>
<dbReference type="AlphaFoldDB" id="A0A7R9Q255"/>
<evidence type="ECO:0000313" key="1">
    <source>
        <dbReference type="EMBL" id="CAD7628714.1"/>
    </source>
</evidence>
<dbReference type="Gene3D" id="6.10.250.3180">
    <property type="match status" value="1"/>
</dbReference>
<proteinExistence type="predicted"/>
<dbReference type="Proteomes" id="UP000759131">
    <property type="component" value="Unassembled WGS sequence"/>
</dbReference>
<evidence type="ECO:0000313" key="2">
    <source>
        <dbReference type="Proteomes" id="UP000759131"/>
    </source>
</evidence>
<dbReference type="GO" id="GO:0070449">
    <property type="term" value="C:elongin complex"/>
    <property type="evidence" value="ECO:0007669"/>
    <property type="project" value="InterPro"/>
</dbReference>
<sequence>MSQLVDNKHAFNPFDSKSMANTRQTLNSLHERKSNKTQVFSGISRCVATIRPLRELCVDKLLKQLHKVVITEDTDYQLIRPLLEKCSAIELQRLETLFSSLASKTDQLWHELCRNEFHFTTSCGPNEDKHEYIDCVPNKTSAESWRHFYWRSMDYRKRKLEEITSNIRHKSDSVKTS</sequence>
<keyword evidence="2" id="KW-1185">Reference proteome</keyword>
<dbReference type="GO" id="GO:0006368">
    <property type="term" value="P:transcription elongation by RNA polymerase II"/>
    <property type="evidence" value="ECO:0007669"/>
    <property type="project" value="InterPro"/>
</dbReference>
<dbReference type="OrthoDB" id="21513at2759"/>
<protein>
    <submittedName>
        <fullName evidence="1">Uncharacterized protein</fullName>
    </submittedName>
</protein>
<feature type="non-terminal residue" evidence="1">
    <location>
        <position position="177"/>
    </location>
</feature>
<dbReference type="Pfam" id="PF06881">
    <property type="entry name" value="Elongin_A"/>
    <property type="match status" value="1"/>
</dbReference>
<dbReference type="InterPro" id="IPR010684">
    <property type="entry name" value="RNA_pol_II_trans_fac_SIII_A"/>
</dbReference>
<gene>
    <name evidence="1" type="ORF">OSB1V03_LOCUS9135</name>
</gene>
<name>A0A7R9Q255_9ACAR</name>
<dbReference type="EMBL" id="OC860590">
    <property type="protein sequence ID" value="CAD7628714.1"/>
    <property type="molecule type" value="Genomic_DNA"/>
</dbReference>
<dbReference type="PANTHER" id="PTHR15141">
    <property type="entry name" value="TRANSCRIPTION ELONGATION FACTOR B POLYPEPTIDE 3"/>
    <property type="match status" value="1"/>
</dbReference>
<dbReference type="InterPro" id="IPR051870">
    <property type="entry name" value="Elongin-A_domain"/>
</dbReference>
<reference evidence="1" key="1">
    <citation type="submission" date="2020-11" db="EMBL/GenBank/DDBJ databases">
        <authorList>
            <person name="Tran Van P."/>
        </authorList>
    </citation>
    <scope>NUCLEOTIDE SEQUENCE</scope>
</reference>